<dbReference type="RefSeq" id="WP_055734213.1">
    <property type="nucleotide sequence ID" value="NZ_BMDY01000009.1"/>
</dbReference>
<gene>
    <name evidence="1" type="ORF">GCM10007414_18930</name>
</gene>
<evidence type="ECO:0000313" key="1">
    <source>
        <dbReference type="EMBL" id="GGB05777.1"/>
    </source>
</evidence>
<keyword evidence="2" id="KW-1185">Reference proteome</keyword>
<proteinExistence type="predicted"/>
<comment type="caution">
    <text evidence="1">The sequence shown here is derived from an EMBL/GenBank/DDBJ whole genome shotgun (WGS) entry which is preliminary data.</text>
</comment>
<accession>A0ABQ1I2F4</accession>
<name>A0ABQ1I2F4_9ALTE</name>
<dbReference type="Proteomes" id="UP000651977">
    <property type="component" value="Unassembled WGS sequence"/>
</dbReference>
<reference evidence="2" key="1">
    <citation type="journal article" date="2019" name="Int. J. Syst. Evol. Microbiol.">
        <title>The Global Catalogue of Microorganisms (GCM) 10K type strain sequencing project: providing services to taxonomists for standard genome sequencing and annotation.</title>
        <authorList>
            <consortium name="The Broad Institute Genomics Platform"/>
            <consortium name="The Broad Institute Genome Sequencing Center for Infectious Disease"/>
            <person name="Wu L."/>
            <person name="Ma J."/>
        </authorList>
    </citation>
    <scope>NUCLEOTIDE SEQUENCE [LARGE SCALE GENOMIC DNA]</scope>
    <source>
        <strain evidence="2">CGMCC 1.10131</strain>
    </source>
</reference>
<organism evidence="1 2">
    <name type="scientific">Agarivorans gilvus</name>
    <dbReference type="NCBI Taxonomy" id="680279"/>
    <lineage>
        <taxon>Bacteria</taxon>
        <taxon>Pseudomonadati</taxon>
        <taxon>Pseudomonadota</taxon>
        <taxon>Gammaproteobacteria</taxon>
        <taxon>Alteromonadales</taxon>
        <taxon>Alteromonadaceae</taxon>
        <taxon>Agarivorans</taxon>
    </lineage>
</organism>
<sequence length="241" mass="27335">MTSFSGIAKAKTIKLYENHSHEVGSVLKQSDPKKYEKYESTDCITYVLNVLSHAYKEMGNGQMAKDVWTMGRETSRSDFRGTILAKRLVTQKNWAGIYVSPDSIHPSDGDQEHTYASVVARKQCIYSTDNVPLKHRVVNYNPTKEDNSNFQALYPYLGKTKLNDIDYKELAKIPFGFGLSRGGMHTWLFVEGFVYEVHWDAIGKGLYEKTALRNYPWLSSAIFVPQDTAIKLNLAKLKCAS</sequence>
<dbReference type="EMBL" id="BMDY01000009">
    <property type="protein sequence ID" value="GGB05777.1"/>
    <property type="molecule type" value="Genomic_DNA"/>
</dbReference>
<evidence type="ECO:0000313" key="2">
    <source>
        <dbReference type="Proteomes" id="UP000651977"/>
    </source>
</evidence>
<protein>
    <submittedName>
        <fullName evidence="1">Uncharacterized protein</fullName>
    </submittedName>
</protein>